<dbReference type="SUPFAM" id="SSF52540">
    <property type="entry name" value="P-loop containing nucleoside triphosphate hydrolases"/>
    <property type="match status" value="1"/>
</dbReference>
<dbReference type="RefSeq" id="WP_168053677.1">
    <property type="nucleotide sequence ID" value="NZ_JAAOZT010000003.1"/>
</dbReference>
<dbReference type="AlphaFoldDB" id="A0A840RY90"/>
<keyword evidence="5" id="KW-1185">Reference proteome</keyword>
<name>A0A840RY90_9BURK</name>
<dbReference type="Proteomes" id="UP000571084">
    <property type="component" value="Unassembled WGS sequence"/>
</dbReference>
<keyword evidence="2" id="KW-1133">Transmembrane helix</keyword>
<dbReference type="Gene3D" id="3.40.50.300">
    <property type="entry name" value="P-loop containing nucleotide triphosphate hydrolases"/>
    <property type="match status" value="1"/>
</dbReference>
<protein>
    <recommendedName>
        <fullName evidence="3">NACHT domain-containing protein</fullName>
    </recommendedName>
</protein>
<proteinExistence type="predicted"/>
<comment type="caution">
    <text evidence="4">The sequence shown here is derived from an EMBL/GenBank/DDBJ whole genome shotgun (WGS) entry which is preliminary data.</text>
</comment>
<reference evidence="4 5" key="1">
    <citation type="submission" date="2020-08" db="EMBL/GenBank/DDBJ databases">
        <title>Genomic Encyclopedia of Type Strains, Phase IV (KMG-IV): sequencing the most valuable type-strain genomes for metagenomic binning, comparative biology and taxonomic classification.</title>
        <authorList>
            <person name="Goeker M."/>
        </authorList>
    </citation>
    <scope>NUCLEOTIDE SEQUENCE [LARGE SCALE GENOMIC DNA]</scope>
    <source>
        <strain evidence="4 5">DSM 23240</strain>
    </source>
</reference>
<dbReference type="InterPro" id="IPR007111">
    <property type="entry name" value="NACHT_NTPase"/>
</dbReference>
<keyword evidence="2" id="KW-0472">Membrane</keyword>
<evidence type="ECO:0000256" key="2">
    <source>
        <dbReference type="SAM" id="Phobius"/>
    </source>
</evidence>
<organism evidence="4 5">
    <name type="scientific">Glaciimonas immobilis</name>
    <dbReference type="NCBI Taxonomy" id="728004"/>
    <lineage>
        <taxon>Bacteria</taxon>
        <taxon>Pseudomonadati</taxon>
        <taxon>Pseudomonadota</taxon>
        <taxon>Betaproteobacteria</taxon>
        <taxon>Burkholderiales</taxon>
        <taxon>Oxalobacteraceae</taxon>
        <taxon>Glaciimonas</taxon>
    </lineage>
</organism>
<feature type="region of interest" description="Disordered" evidence="1">
    <location>
        <begin position="1020"/>
        <end position="1042"/>
    </location>
</feature>
<evidence type="ECO:0000256" key="1">
    <source>
        <dbReference type="SAM" id="MobiDB-lite"/>
    </source>
</evidence>
<feature type="transmembrane region" description="Helical" evidence="2">
    <location>
        <begin position="792"/>
        <end position="814"/>
    </location>
</feature>
<dbReference type="EMBL" id="JACHHQ010000007">
    <property type="protein sequence ID" value="MBB5201359.1"/>
    <property type="molecule type" value="Genomic_DNA"/>
</dbReference>
<sequence length="1042" mass="117801">MADDNAEIFKGQILAFAQEVYHFITNNIVSGETWGRLAAVCLLLAILLVVGYLFFKALTTAIEGLIKLSEAYKNSSLALVIGTEKKRNIRRRQQFCSVLDADLAYMAKAENWNDQYFTDLEAEVETEGGYYISAVDKLRKKKFAGIRRVSSLISAIDSSSERTILLVGDPGSGKSVALRHLAKQLAGRGRNSKNQKIIIPLYLNLRELEAAPGISIDADLIKQFVSDNIRRGDADTSTYVRENWQNNKENGIWFFLFDSFDEIPDVLHAATGSPAVRQYSQAIRQFLDGMGECRSVLASREYKGPEALPWKKFRILPLGSERQSELVKNSFLDADQIELVHQHLATDRSKLGNNPLFLTLLCRYVKDEGAQPVNDHQLLTSHIERLASREPEYILKKYHLTSQQLIEGARTLAVAFAENSALSLAPKIDEIYSVLEDRFSLDQLQSLISALVDVKIGRNDVATARQGDRRFAFSHRRYQETLFANFLASNPTYISPVDLLLEPQWREYSVTLLQTQSVEAIFPILQAATNILVKRSLNQVKLCRKQIGQYAIGYFDWSTEPFIRILEILQEGLARRLIDVPDELSTAIFHLLEPRWTDGDYYDRYMAIKLGGLLPEVVLTRYLRVALEDELTELGAIAFKQCVYLRDASLELNRLIRKKLATEALSARDTVSRLRLEALAAQLPTAVGASYVTHRCLMLRPLLSKLSKVAWVVSFQTILLRRILVRLGIVNLFTQSLDRRMPTLQYKGGDEWVFAFIVFPIPFFMRAVQKIFNPIFNVDSSHVDNRIHEFVASPYFWFTAIIYVAFFGTLLLMYKNRVEGVRLKFSTFFTKEQFISVGGVGLRIILMVASVSLLGLFPWILGNGIYFFLSLIGIKISVASRYMEIGLPTCLVLVLIASLAMMCIGHRNSKRRMRRLEELRKIPFLTSDTEILLNAESFSEALVWLNRAPTFLIDNDSDIRTASALLLALPLALDSNLAEHFPLLKASADPSSRQRVTELVGRRVLSMYLEPNVGKAREVRRESGIDTVPNPRAPVQPAKAVA</sequence>
<keyword evidence="2" id="KW-0812">Transmembrane</keyword>
<evidence type="ECO:0000313" key="4">
    <source>
        <dbReference type="EMBL" id="MBB5201359.1"/>
    </source>
</evidence>
<feature type="transmembrane region" description="Helical" evidence="2">
    <location>
        <begin position="885"/>
        <end position="905"/>
    </location>
</feature>
<feature type="transmembrane region" description="Helical" evidence="2">
    <location>
        <begin position="37"/>
        <end position="55"/>
    </location>
</feature>
<evidence type="ECO:0000259" key="3">
    <source>
        <dbReference type="PROSITE" id="PS50837"/>
    </source>
</evidence>
<dbReference type="PROSITE" id="PS50837">
    <property type="entry name" value="NACHT"/>
    <property type="match status" value="1"/>
</dbReference>
<gene>
    <name evidence="4" type="ORF">HNR39_003212</name>
</gene>
<feature type="transmembrane region" description="Helical" evidence="2">
    <location>
        <begin position="834"/>
        <end position="861"/>
    </location>
</feature>
<dbReference type="InterPro" id="IPR027417">
    <property type="entry name" value="P-loop_NTPase"/>
</dbReference>
<evidence type="ECO:0000313" key="5">
    <source>
        <dbReference type="Proteomes" id="UP000571084"/>
    </source>
</evidence>
<accession>A0A840RY90</accession>
<feature type="domain" description="NACHT" evidence="3">
    <location>
        <begin position="162"/>
        <end position="263"/>
    </location>
</feature>
<dbReference type="Pfam" id="PF05729">
    <property type="entry name" value="NACHT"/>
    <property type="match status" value="1"/>
</dbReference>